<evidence type="ECO:0000259" key="5">
    <source>
        <dbReference type="Pfam" id="PF25917"/>
    </source>
</evidence>
<dbReference type="Gene3D" id="2.40.30.170">
    <property type="match status" value="1"/>
</dbReference>
<evidence type="ECO:0000256" key="2">
    <source>
        <dbReference type="ARBA" id="ARBA00009477"/>
    </source>
</evidence>
<proteinExistence type="inferred from homology"/>
<evidence type="ECO:0000259" key="6">
    <source>
        <dbReference type="Pfam" id="PF25944"/>
    </source>
</evidence>
<keyword evidence="3" id="KW-0732">Signal</keyword>
<feature type="chain" id="PRO_5046900020" evidence="3">
    <location>
        <begin position="23"/>
        <end position="371"/>
    </location>
</feature>
<dbReference type="Proteomes" id="UP001203880">
    <property type="component" value="Unassembled WGS sequence"/>
</dbReference>
<dbReference type="Gene3D" id="2.40.50.100">
    <property type="match status" value="1"/>
</dbReference>
<dbReference type="SUPFAM" id="SSF111369">
    <property type="entry name" value="HlyD-like secretion proteins"/>
    <property type="match status" value="1"/>
</dbReference>
<dbReference type="Pfam" id="PF25917">
    <property type="entry name" value="BSH_RND"/>
    <property type="match status" value="1"/>
</dbReference>
<name>A0ABT0Q0U6_9RHOB</name>
<evidence type="ECO:0000259" key="7">
    <source>
        <dbReference type="Pfam" id="PF25967"/>
    </source>
</evidence>
<evidence type="ECO:0000259" key="4">
    <source>
        <dbReference type="Pfam" id="PF25876"/>
    </source>
</evidence>
<reference evidence="8" key="1">
    <citation type="submission" date="2022-05" db="EMBL/GenBank/DDBJ databases">
        <authorList>
            <person name="Park J.-S."/>
        </authorList>
    </citation>
    <scope>NUCLEOTIDE SEQUENCE</scope>
    <source>
        <strain evidence="8">2012CJ41-6</strain>
    </source>
</reference>
<feature type="domain" description="Multidrug resistance protein MdtA-like C-terminal permuted SH3" evidence="7">
    <location>
        <begin position="294"/>
        <end position="353"/>
    </location>
</feature>
<comment type="caution">
    <text evidence="8">The sequence shown here is derived from an EMBL/GenBank/DDBJ whole genome shotgun (WGS) entry which is preliminary data.</text>
</comment>
<evidence type="ECO:0000256" key="1">
    <source>
        <dbReference type="ARBA" id="ARBA00004196"/>
    </source>
</evidence>
<protein>
    <submittedName>
        <fullName evidence="8">Efflux RND transporter periplasmic adaptor subunit</fullName>
    </submittedName>
</protein>
<feature type="domain" description="Multidrug resistance protein MdtA-like alpha-helical hairpin" evidence="4">
    <location>
        <begin position="97"/>
        <end position="166"/>
    </location>
</feature>
<evidence type="ECO:0000313" key="9">
    <source>
        <dbReference type="Proteomes" id="UP001203880"/>
    </source>
</evidence>
<feature type="domain" description="Multidrug resistance protein MdtA-like barrel-sandwich hybrid" evidence="5">
    <location>
        <begin position="57"/>
        <end position="190"/>
    </location>
</feature>
<evidence type="ECO:0000313" key="8">
    <source>
        <dbReference type="EMBL" id="MCL6282559.1"/>
    </source>
</evidence>
<organism evidence="8 9">
    <name type="scientific">Ruegeria spongiae</name>
    <dbReference type="NCBI Taxonomy" id="2942209"/>
    <lineage>
        <taxon>Bacteria</taxon>
        <taxon>Pseudomonadati</taxon>
        <taxon>Pseudomonadota</taxon>
        <taxon>Alphaproteobacteria</taxon>
        <taxon>Rhodobacterales</taxon>
        <taxon>Roseobacteraceae</taxon>
        <taxon>Ruegeria</taxon>
    </lineage>
</organism>
<dbReference type="Pfam" id="PF25876">
    <property type="entry name" value="HH_MFP_RND"/>
    <property type="match status" value="1"/>
</dbReference>
<evidence type="ECO:0000256" key="3">
    <source>
        <dbReference type="SAM" id="SignalP"/>
    </source>
</evidence>
<dbReference type="InterPro" id="IPR058626">
    <property type="entry name" value="MdtA-like_b-barrel"/>
</dbReference>
<dbReference type="InterPro" id="IPR058625">
    <property type="entry name" value="MdtA-like_BSH"/>
</dbReference>
<comment type="similarity">
    <text evidence="2">Belongs to the membrane fusion protein (MFP) (TC 8.A.1) family.</text>
</comment>
<dbReference type="Pfam" id="PF25944">
    <property type="entry name" value="Beta-barrel_RND"/>
    <property type="match status" value="1"/>
</dbReference>
<gene>
    <name evidence="8" type="ORF">M3P21_03370</name>
</gene>
<dbReference type="InterPro" id="IPR006143">
    <property type="entry name" value="RND_pump_MFP"/>
</dbReference>
<dbReference type="Pfam" id="PF25967">
    <property type="entry name" value="RND-MFP_C"/>
    <property type="match status" value="1"/>
</dbReference>
<dbReference type="Gene3D" id="2.40.420.20">
    <property type="match status" value="1"/>
</dbReference>
<dbReference type="InterPro" id="IPR058624">
    <property type="entry name" value="MdtA-like_HH"/>
</dbReference>
<feature type="domain" description="Multidrug resistance protein MdtA-like beta-barrel" evidence="6">
    <location>
        <begin position="202"/>
        <end position="285"/>
    </location>
</feature>
<sequence>MPIPRLVTPCLFTLCLGGTAAAQTQDDAAPGVVVATVTSAVVQTADAYVGRVIAQQRVDLQARVEGILQEVNFIPGSQVSKGDVLFRIEQDVYEADVASARASVTGAEATAKGSDVVLKRNQNLLEKGDVPQSVVDGALADYGQDLAAVDQAKAALKLAQINLGYTEITSPLDGRIDWSSVDAGNVINSDSGVLATVTSVDPIYVSFFVSEGTLIDVRKKGLIADHAIKLKARIHLSDGSEYGTSGQVIYVGTQVRQDTDTIELRASFANPDGALLPGQFVSAFLEDAGATPSLTVPQSALQLDKDGHFVFVLDDKNMVHRQPVDTGQQIAGAWQITSGLKEGQKVVVQGLQKIHDGATVTPVDASGHPTQ</sequence>
<comment type="subcellular location">
    <subcellularLocation>
        <location evidence="1">Cell envelope</location>
    </subcellularLocation>
</comment>
<dbReference type="RefSeq" id="WP_249706792.1">
    <property type="nucleotide sequence ID" value="NZ_JAMFMB010000003.1"/>
</dbReference>
<dbReference type="Gene3D" id="1.10.287.470">
    <property type="entry name" value="Helix hairpin bin"/>
    <property type="match status" value="1"/>
</dbReference>
<dbReference type="EMBL" id="JAMFMB010000003">
    <property type="protein sequence ID" value="MCL6282559.1"/>
    <property type="molecule type" value="Genomic_DNA"/>
</dbReference>
<feature type="signal peptide" evidence="3">
    <location>
        <begin position="1"/>
        <end position="22"/>
    </location>
</feature>
<accession>A0ABT0Q0U6</accession>
<dbReference type="NCBIfam" id="TIGR01730">
    <property type="entry name" value="RND_mfp"/>
    <property type="match status" value="1"/>
</dbReference>
<keyword evidence="9" id="KW-1185">Reference proteome</keyword>
<dbReference type="PANTHER" id="PTHR30158">
    <property type="entry name" value="ACRA/E-RELATED COMPONENT OF DRUG EFFLUX TRANSPORTER"/>
    <property type="match status" value="1"/>
</dbReference>
<dbReference type="InterPro" id="IPR058627">
    <property type="entry name" value="MdtA-like_C"/>
</dbReference>